<sequence>MTEIYQTKAIFRIEYELILNVKSFRDDRGWSQEVLSGKMGFTETFVGKCESLDQPEKYNLRHIGLLKKVFGFKSLDDLFPNGMPKDEQIVILYKKVPKKKADGSDSKIMENVVVEIVVVDGETKAEVNKQIKSKSRRL</sequence>
<dbReference type="Proteomes" id="UP001595526">
    <property type="component" value="Unassembled WGS sequence"/>
</dbReference>
<proteinExistence type="predicted"/>
<keyword evidence="2" id="KW-1185">Reference proteome</keyword>
<dbReference type="RefSeq" id="WP_379022741.1">
    <property type="nucleotide sequence ID" value="NZ_JBHRTA010000036.1"/>
</dbReference>
<protein>
    <submittedName>
        <fullName evidence="1">XRE family transcriptional regulator</fullName>
    </submittedName>
</protein>
<gene>
    <name evidence="1" type="ORF">ACFOET_11605</name>
</gene>
<reference evidence="2" key="1">
    <citation type="journal article" date="2019" name="Int. J. Syst. Evol. Microbiol.">
        <title>The Global Catalogue of Microorganisms (GCM) 10K type strain sequencing project: providing services to taxonomists for standard genome sequencing and annotation.</title>
        <authorList>
            <consortium name="The Broad Institute Genomics Platform"/>
            <consortium name="The Broad Institute Genome Sequencing Center for Infectious Disease"/>
            <person name="Wu L."/>
            <person name="Ma J."/>
        </authorList>
    </citation>
    <scope>NUCLEOTIDE SEQUENCE [LARGE SCALE GENOMIC DNA]</scope>
    <source>
        <strain evidence="2">KCTC 52416</strain>
    </source>
</reference>
<evidence type="ECO:0000313" key="1">
    <source>
        <dbReference type="EMBL" id="MFC3198258.1"/>
    </source>
</evidence>
<comment type="caution">
    <text evidence="1">The sequence shown here is derived from an EMBL/GenBank/DDBJ whole genome shotgun (WGS) entry which is preliminary data.</text>
</comment>
<dbReference type="EMBL" id="JBHRTA010000036">
    <property type="protein sequence ID" value="MFC3198258.1"/>
    <property type="molecule type" value="Genomic_DNA"/>
</dbReference>
<evidence type="ECO:0000313" key="2">
    <source>
        <dbReference type="Proteomes" id="UP001595526"/>
    </source>
</evidence>
<dbReference type="Gene3D" id="1.10.260.40">
    <property type="entry name" value="lambda repressor-like DNA-binding domains"/>
    <property type="match status" value="1"/>
</dbReference>
<name>A0ABV7JJJ3_9SPHI</name>
<organism evidence="1 2">
    <name type="scientific">Parapedobacter deserti</name>
    <dbReference type="NCBI Taxonomy" id="1912957"/>
    <lineage>
        <taxon>Bacteria</taxon>
        <taxon>Pseudomonadati</taxon>
        <taxon>Bacteroidota</taxon>
        <taxon>Sphingobacteriia</taxon>
        <taxon>Sphingobacteriales</taxon>
        <taxon>Sphingobacteriaceae</taxon>
        <taxon>Parapedobacter</taxon>
    </lineage>
</organism>
<accession>A0ABV7JJJ3</accession>
<dbReference type="InterPro" id="IPR010982">
    <property type="entry name" value="Lambda_DNA-bd_dom_sf"/>
</dbReference>